<accession>A0A8J9SGC6</accession>
<evidence type="ECO:0000313" key="6">
    <source>
        <dbReference type="EMBL" id="CAG9293010.1"/>
    </source>
</evidence>
<dbReference type="PANTHER" id="PTHR11567">
    <property type="entry name" value="ACID PHOSPHATASE-RELATED"/>
    <property type="match status" value="1"/>
</dbReference>
<dbReference type="EMBL" id="OU594948">
    <property type="protein sequence ID" value="CAG9293010.1"/>
    <property type="molecule type" value="Genomic_DNA"/>
</dbReference>
<dbReference type="CDD" id="cd07061">
    <property type="entry name" value="HP_HAP_like"/>
    <property type="match status" value="1"/>
</dbReference>
<reference evidence="6" key="1">
    <citation type="submission" date="2022-02" db="EMBL/GenBank/DDBJ databases">
        <authorList>
            <person name="Giguere J D."/>
        </authorList>
    </citation>
    <scope>NUCLEOTIDE SEQUENCE</scope>
    <source>
        <strain evidence="6">CCAP 1055/1</strain>
    </source>
</reference>
<feature type="chain" id="PRO_5035472458" description="Acid phosphatase" evidence="5">
    <location>
        <begin position="27"/>
        <end position="484"/>
    </location>
</feature>
<dbReference type="Proteomes" id="UP000836788">
    <property type="component" value="Chromosome 7"/>
</dbReference>
<proteinExistence type="inferred from homology"/>
<dbReference type="Pfam" id="PF00328">
    <property type="entry name" value="His_Phos_2"/>
    <property type="match status" value="1"/>
</dbReference>
<feature type="compositionally biased region" description="Polar residues" evidence="3">
    <location>
        <begin position="475"/>
        <end position="484"/>
    </location>
</feature>
<dbReference type="SUPFAM" id="SSF53254">
    <property type="entry name" value="Phosphoglycerate mutase-like"/>
    <property type="match status" value="1"/>
</dbReference>
<organism evidence="6">
    <name type="scientific">Phaeodactylum tricornutum</name>
    <name type="common">Diatom</name>
    <dbReference type="NCBI Taxonomy" id="2850"/>
    <lineage>
        <taxon>Eukaryota</taxon>
        <taxon>Sar</taxon>
        <taxon>Stramenopiles</taxon>
        <taxon>Ochrophyta</taxon>
        <taxon>Bacillariophyta</taxon>
        <taxon>Bacillariophyceae</taxon>
        <taxon>Bacillariophycidae</taxon>
        <taxon>Naviculales</taxon>
        <taxon>Phaeodactylaceae</taxon>
        <taxon>Phaeodactylum</taxon>
    </lineage>
</organism>
<dbReference type="AlphaFoldDB" id="A0A8J9SGC6"/>
<gene>
    <name evidence="6" type="ORF">PTTT1_LOCUS50179</name>
</gene>
<dbReference type="InterPro" id="IPR000560">
    <property type="entry name" value="His_Pase_clade-2"/>
</dbReference>
<dbReference type="InterPro" id="IPR033379">
    <property type="entry name" value="Acid_Pase_AS"/>
</dbReference>
<feature type="transmembrane region" description="Helical" evidence="4">
    <location>
        <begin position="421"/>
        <end position="440"/>
    </location>
</feature>
<keyword evidence="4" id="KW-0812">Transmembrane</keyword>
<keyword evidence="4" id="KW-0472">Membrane</keyword>
<keyword evidence="4" id="KW-1133">Transmembrane helix</keyword>
<keyword evidence="5" id="KW-0732">Signal</keyword>
<dbReference type="PROSITE" id="PS00616">
    <property type="entry name" value="HIS_ACID_PHOSPHAT_1"/>
    <property type="match status" value="1"/>
</dbReference>
<feature type="compositionally biased region" description="Basic and acidic residues" evidence="3">
    <location>
        <begin position="458"/>
        <end position="474"/>
    </location>
</feature>
<dbReference type="InterPro" id="IPR050645">
    <property type="entry name" value="Histidine_acid_phosphatase"/>
</dbReference>
<evidence type="ECO:0000256" key="2">
    <source>
        <dbReference type="ARBA" id="ARBA00022801"/>
    </source>
</evidence>
<dbReference type="PANTHER" id="PTHR11567:SF110">
    <property type="entry name" value="2-PHOSPHOXYLOSE PHOSPHATASE 1"/>
    <property type="match status" value="1"/>
</dbReference>
<evidence type="ECO:0000256" key="5">
    <source>
        <dbReference type="SAM" id="SignalP"/>
    </source>
</evidence>
<evidence type="ECO:0008006" key="7">
    <source>
        <dbReference type="Google" id="ProtNLM"/>
    </source>
</evidence>
<sequence length="484" mass="53940">MWMSIFKNWVLVILLGSTVSPPPASSMWMTASSASPTIRQVHVITRHGARYPLQKNSDNLKEQTRNGLTPLGVSQLHSLGGWLAIRYDAFFEDGAAASARIRLESSALQRTIESANALALGFWKASFPNDETSSLLPANSTFVPLSVYSTPLESDIRIRAYDKCVAFHKQLDRLYESETWIGIENDNRAFLGKLASIPKFSEYSAKSADGGRIVPLKELWNVFDLIHVAKTECEDLTGSTCQSLADPDVADVLNVEEWTQLQGLAHRAELLKYRDSFAGRMVGANLLLQILERMQDTTVDFFLYSAHYPTILGLLSALDEDPIDTLPDYGTALLFEVYYDNETNTEWFQIKYRPGDIVQNSSTLVSLGKRCHNATCQHLDFDEFLSTWSVTAWCNECGTESTSVCSVGVPKFCSSDLDRPVLVGFFVGLVSALAGIGIVLSKRFLNRRNNAVQTSQQQEHEDRPPKTDFTDHDSMQSPYDATMA</sequence>
<dbReference type="GO" id="GO:0016791">
    <property type="term" value="F:phosphatase activity"/>
    <property type="evidence" value="ECO:0007669"/>
    <property type="project" value="TreeGrafter"/>
</dbReference>
<dbReference type="InterPro" id="IPR029033">
    <property type="entry name" value="His_PPase_superfam"/>
</dbReference>
<protein>
    <recommendedName>
        <fullName evidence="7">Acid phosphatase</fullName>
    </recommendedName>
</protein>
<evidence type="ECO:0000256" key="1">
    <source>
        <dbReference type="ARBA" id="ARBA00005375"/>
    </source>
</evidence>
<feature type="region of interest" description="Disordered" evidence="3">
    <location>
        <begin position="451"/>
        <end position="484"/>
    </location>
</feature>
<dbReference type="Gene3D" id="3.40.50.1240">
    <property type="entry name" value="Phosphoglycerate mutase-like"/>
    <property type="match status" value="1"/>
</dbReference>
<feature type="signal peptide" evidence="5">
    <location>
        <begin position="1"/>
        <end position="26"/>
    </location>
</feature>
<comment type="similarity">
    <text evidence="1">Belongs to the histidine acid phosphatase family.</text>
</comment>
<keyword evidence="2" id="KW-0378">Hydrolase</keyword>
<evidence type="ECO:0000256" key="4">
    <source>
        <dbReference type="SAM" id="Phobius"/>
    </source>
</evidence>
<evidence type="ECO:0000256" key="3">
    <source>
        <dbReference type="SAM" id="MobiDB-lite"/>
    </source>
</evidence>
<name>A0A8J9SGC6_PHATR</name>